<dbReference type="InterPro" id="IPR009057">
    <property type="entry name" value="Homeodomain-like_sf"/>
</dbReference>
<keyword evidence="5 6" id="KW-0539">Nucleus</keyword>
<organism evidence="11">
    <name type="scientific">Salvia splendens</name>
    <name type="common">Scarlet sage</name>
    <dbReference type="NCBI Taxonomy" id="180675"/>
    <lineage>
        <taxon>Eukaryota</taxon>
        <taxon>Viridiplantae</taxon>
        <taxon>Streptophyta</taxon>
        <taxon>Embryophyta</taxon>
        <taxon>Tracheophyta</taxon>
        <taxon>Spermatophyta</taxon>
        <taxon>Magnoliopsida</taxon>
        <taxon>eudicotyledons</taxon>
        <taxon>Gunneridae</taxon>
        <taxon>Pentapetalae</taxon>
        <taxon>asterids</taxon>
        <taxon>lamiids</taxon>
        <taxon>Lamiales</taxon>
        <taxon>Lamiaceae</taxon>
        <taxon>Nepetoideae</taxon>
        <taxon>Mentheae</taxon>
        <taxon>Salviinae</taxon>
        <taxon>Salvia</taxon>
        <taxon>Salvia subgen. Calosphace</taxon>
        <taxon>core Calosphace</taxon>
    </lineage>
</organism>
<dbReference type="InterPro" id="IPR001356">
    <property type="entry name" value="HD"/>
</dbReference>
<evidence type="ECO:0000256" key="5">
    <source>
        <dbReference type="PROSITE-ProRule" id="PRU00108"/>
    </source>
</evidence>
<evidence type="ECO:0000256" key="2">
    <source>
        <dbReference type="ARBA" id="ARBA00023015"/>
    </source>
</evidence>
<keyword evidence="5 6" id="KW-0238">DNA-binding</keyword>
<keyword evidence="12" id="KW-1185">Reference proteome</keyword>
<dbReference type="PANTHER" id="PTHR24326:SF176">
    <property type="entry name" value="HOMEOBOX-LEUCINE ZIPPER PROTEIN ATHB-13"/>
    <property type="match status" value="1"/>
</dbReference>
<protein>
    <recommendedName>
        <fullName evidence="7">Homeobox-leucine zipper protein</fullName>
    </recommendedName>
    <alternativeName>
        <fullName evidence="7">HD-ZIP protein</fullName>
    </alternativeName>
    <alternativeName>
        <fullName evidence="7">Homeodomain transcription factor</fullName>
    </alternativeName>
</protein>
<dbReference type="GO" id="GO:0005634">
    <property type="term" value="C:nucleus"/>
    <property type="evidence" value="ECO:0007669"/>
    <property type="project" value="UniProtKB-SubCell"/>
</dbReference>
<gene>
    <name evidence="11" type="ORF">SASPL_140313</name>
</gene>
<evidence type="ECO:0000256" key="6">
    <source>
        <dbReference type="RuleBase" id="RU000682"/>
    </source>
</evidence>
<keyword evidence="2 7" id="KW-0805">Transcription regulation</keyword>
<evidence type="ECO:0000256" key="1">
    <source>
        <dbReference type="ARBA" id="ARBA00004123"/>
    </source>
</evidence>
<comment type="function">
    <text evidence="7">Transcription factor.</text>
</comment>
<keyword evidence="3 7" id="KW-0804">Transcription</keyword>
<dbReference type="PANTHER" id="PTHR24326">
    <property type="entry name" value="HOMEOBOX-LEUCINE ZIPPER PROTEIN"/>
    <property type="match status" value="1"/>
</dbReference>
<dbReference type="SUPFAM" id="SSF46689">
    <property type="entry name" value="Homeodomain-like"/>
    <property type="match status" value="1"/>
</dbReference>
<keyword evidence="5 6" id="KW-0371">Homeobox</keyword>
<evidence type="ECO:0000256" key="7">
    <source>
        <dbReference type="RuleBase" id="RU369038"/>
    </source>
</evidence>
<comment type="subcellular location">
    <subcellularLocation>
        <location evidence="1 5 6">Nucleus</location>
    </subcellularLocation>
</comment>
<evidence type="ECO:0000256" key="9">
    <source>
        <dbReference type="SAM" id="MobiDB-lite"/>
    </source>
</evidence>
<dbReference type="GO" id="GO:0000981">
    <property type="term" value="F:DNA-binding transcription factor activity, RNA polymerase II-specific"/>
    <property type="evidence" value="ECO:0007669"/>
    <property type="project" value="UniProtKB-UniRule"/>
</dbReference>
<dbReference type="InterPro" id="IPR045224">
    <property type="entry name" value="HDZip_class_I_plant"/>
</dbReference>
<evidence type="ECO:0000256" key="3">
    <source>
        <dbReference type="ARBA" id="ARBA00023163"/>
    </source>
</evidence>
<dbReference type="Pfam" id="PF00046">
    <property type="entry name" value="Homeodomain"/>
    <property type="match status" value="1"/>
</dbReference>
<name>A0A8X8WPS8_SALSN</name>
<dbReference type="Pfam" id="PF02183">
    <property type="entry name" value="HALZ"/>
    <property type="match status" value="1"/>
</dbReference>
<comment type="caution">
    <text evidence="11">The sequence shown here is derived from an EMBL/GenBank/DDBJ whole genome shotgun (WGS) entry which is preliminary data.</text>
</comment>
<dbReference type="EMBL" id="PNBA02000015">
    <property type="protein sequence ID" value="KAG6398842.1"/>
    <property type="molecule type" value="Genomic_DNA"/>
</dbReference>
<keyword evidence="8" id="KW-0175">Coiled coil</keyword>
<feature type="coiled-coil region" evidence="8">
    <location>
        <begin position="112"/>
        <end position="139"/>
    </location>
</feature>
<evidence type="ECO:0000256" key="8">
    <source>
        <dbReference type="SAM" id="Coils"/>
    </source>
</evidence>
<reference evidence="11" key="1">
    <citation type="submission" date="2018-01" db="EMBL/GenBank/DDBJ databases">
        <authorList>
            <person name="Mao J.F."/>
        </authorList>
    </citation>
    <scope>NUCLEOTIDE SEQUENCE</scope>
    <source>
        <strain evidence="11">Huo1</strain>
        <tissue evidence="11">Leaf</tissue>
    </source>
</reference>
<sequence>MAALTIRSGEMDFFHSNFMLQIPHQDEHTHPSTSLAPILPPQDFHGTISLSIIVGGKCNVAGVGSLLAKRPQTMAFSSDNNVREDEFSDDGSQMGEKKRRLNMEQIAIWFQNRRARWKTKQLEKDYEILKRQFEAIKAENEALHTHNHKLHAQIVALKKREATESINLNKETEGSYSNRSENSSERKIESPILGGRQLFPQAASRPEMQHPVKEEGLCNMFVGMDDQPGFWPWIEQHQFNVIN</sequence>
<accession>A0A8X8WPS8</accession>
<dbReference type="Gene3D" id="1.10.10.60">
    <property type="entry name" value="Homeodomain-like"/>
    <property type="match status" value="1"/>
</dbReference>
<proteinExistence type="inferred from homology"/>
<dbReference type="CDD" id="cd00086">
    <property type="entry name" value="homeodomain"/>
    <property type="match status" value="1"/>
</dbReference>
<feature type="region of interest" description="Disordered" evidence="9">
    <location>
        <begin position="166"/>
        <end position="192"/>
    </location>
</feature>
<feature type="DNA-binding region" description="Homeobox" evidence="5">
    <location>
        <begin position="103"/>
        <end position="121"/>
    </location>
</feature>
<comment type="similarity">
    <text evidence="4 7">Belongs to the HD-ZIP homeobox family. Class I subfamily.</text>
</comment>
<evidence type="ECO:0000313" key="11">
    <source>
        <dbReference type="EMBL" id="KAG6398842.1"/>
    </source>
</evidence>
<feature type="domain" description="Homeobox" evidence="10">
    <location>
        <begin position="101"/>
        <end position="120"/>
    </location>
</feature>
<dbReference type="InterPro" id="IPR003106">
    <property type="entry name" value="Leu_zip_homeo"/>
</dbReference>
<evidence type="ECO:0000313" key="12">
    <source>
        <dbReference type="Proteomes" id="UP000298416"/>
    </source>
</evidence>
<evidence type="ECO:0000256" key="4">
    <source>
        <dbReference type="ARBA" id="ARBA00025748"/>
    </source>
</evidence>
<reference evidence="11" key="2">
    <citation type="submission" date="2020-08" db="EMBL/GenBank/DDBJ databases">
        <title>Plant Genome Project.</title>
        <authorList>
            <person name="Zhang R.-G."/>
        </authorList>
    </citation>
    <scope>NUCLEOTIDE SEQUENCE</scope>
    <source>
        <strain evidence="11">Huo1</strain>
        <tissue evidence="11">Leaf</tissue>
    </source>
</reference>
<evidence type="ECO:0000259" key="10">
    <source>
        <dbReference type="PROSITE" id="PS50071"/>
    </source>
</evidence>
<dbReference type="PROSITE" id="PS50071">
    <property type="entry name" value="HOMEOBOX_2"/>
    <property type="match status" value="1"/>
</dbReference>
<dbReference type="Proteomes" id="UP000298416">
    <property type="component" value="Unassembled WGS sequence"/>
</dbReference>
<dbReference type="GO" id="GO:0045893">
    <property type="term" value="P:positive regulation of DNA-templated transcription"/>
    <property type="evidence" value="ECO:0007669"/>
    <property type="project" value="TreeGrafter"/>
</dbReference>
<dbReference type="AlphaFoldDB" id="A0A8X8WPS8"/>
<dbReference type="GO" id="GO:0043565">
    <property type="term" value="F:sequence-specific DNA binding"/>
    <property type="evidence" value="ECO:0007669"/>
    <property type="project" value="InterPro"/>
</dbReference>